<proteinExistence type="predicted"/>
<dbReference type="EMBL" id="FJOG01000059">
    <property type="protein sequence ID" value="CZR68728.1"/>
    <property type="molecule type" value="Genomic_DNA"/>
</dbReference>
<evidence type="ECO:0000256" key="2">
    <source>
        <dbReference type="ARBA" id="ARBA00022833"/>
    </source>
</evidence>
<gene>
    <name evidence="7" type="ORF">PAC_18627</name>
</gene>
<dbReference type="GO" id="GO:0046872">
    <property type="term" value="F:metal ion binding"/>
    <property type="evidence" value="ECO:0007669"/>
    <property type="project" value="UniProtKB-KW"/>
</dbReference>
<keyword evidence="8" id="KW-1185">Reference proteome</keyword>
<keyword evidence="3" id="KW-0805">Transcription regulation</keyword>
<evidence type="ECO:0000256" key="3">
    <source>
        <dbReference type="ARBA" id="ARBA00023015"/>
    </source>
</evidence>
<dbReference type="InterPro" id="IPR052360">
    <property type="entry name" value="Transcr_Regulatory_Proteins"/>
</dbReference>
<evidence type="ECO:0000256" key="6">
    <source>
        <dbReference type="ARBA" id="ARBA00023242"/>
    </source>
</evidence>
<evidence type="ECO:0000256" key="5">
    <source>
        <dbReference type="ARBA" id="ARBA00023163"/>
    </source>
</evidence>
<keyword evidence="1" id="KW-0479">Metal-binding</keyword>
<dbReference type="AlphaFoldDB" id="A0A1L7XUM0"/>
<keyword evidence="4" id="KW-0238">DNA-binding</keyword>
<dbReference type="PANTHER" id="PTHR36206">
    <property type="entry name" value="ASPERCRYPTIN BIOSYNTHESIS CLUSTER-SPECIFIC TRANSCRIPTION REGULATOR ATNN-RELATED"/>
    <property type="match status" value="1"/>
</dbReference>
<dbReference type="PANTHER" id="PTHR36206:SF4">
    <property type="entry name" value="HYPOTHETICAL CONSERVED PROTEIN (EUROFUNG)-RELATED"/>
    <property type="match status" value="1"/>
</dbReference>
<keyword evidence="6" id="KW-0539">Nucleus</keyword>
<protein>
    <submittedName>
        <fullName evidence="7">Uncharacterized protein</fullName>
    </submittedName>
</protein>
<keyword evidence="2" id="KW-0862">Zinc</keyword>
<keyword evidence="5" id="KW-0804">Transcription</keyword>
<evidence type="ECO:0000313" key="7">
    <source>
        <dbReference type="EMBL" id="CZR68728.1"/>
    </source>
</evidence>
<evidence type="ECO:0000313" key="8">
    <source>
        <dbReference type="Proteomes" id="UP000184330"/>
    </source>
</evidence>
<name>A0A1L7XUM0_9HELO</name>
<evidence type="ECO:0000256" key="1">
    <source>
        <dbReference type="ARBA" id="ARBA00022723"/>
    </source>
</evidence>
<sequence length="399" mass="45462">MRRSSASLLIAPKPDSIPLNPSSTIARDEQAHHNLTVFQHQLSFELTVFAEGHTPKIRSHREYVLSQYGMALASMRTAVAAGRQDVRTTLLTSLLIICMECLLGNFAMAGAQVANGVAVLREWRTRFLSAHLHPIGFTFPAPHIIEDSLEQIFGTLDLRTYWFTDKAPPCKSGRGMEDGIEVIANMPVRFQTYHEARVYLELILRSTQYWLLSFEPYFNTTESNENDPTEKIGMMKRRQAQDLNIMYHRRTSFEALFGTCSHMSAQWKALVLVAKANVLILKTVAAFDEMVYDNYTEDMVEILDLSEERGTGPPHFINLHCRVPAVRRRAVLFIKAQPPTQGLSNSLLMYRTIEWVIELEEKEMVDGVVPRYARIPSLKIEVDIPNREAKVVCKHHVMT</sequence>
<organism evidence="7 8">
    <name type="scientific">Phialocephala subalpina</name>
    <dbReference type="NCBI Taxonomy" id="576137"/>
    <lineage>
        <taxon>Eukaryota</taxon>
        <taxon>Fungi</taxon>
        <taxon>Dikarya</taxon>
        <taxon>Ascomycota</taxon>
        <taxon>Pezizomycotina</taxon>
        <taxon>Leotiomycetes</taxon>
        <taxon>Helotiales</taxon>
        <taxon>Mollisiaceae</taxon>
        <taxon>Phialocephala</taxon>
        <taxon>Phialocephala fortinii species complex</taxon>
    </lineage>
</organism>
<accession>A0A1L7XUM0</accession>
<dbReference type="GO" id="GO:0003677">
    <property type="term" value="F:DNA binding"/>
    <property type="evidence" value="ECO:0007669"/>
    <property type="project" value="UniProtKB-KW"/>
</dbReference>
<evidence type="ECO:0000256" key="4">
    <source>
        <dbReference type="ARBA" id="ARBA00023125"/>
    </source>
</evidence>
<dbReference type="STRING" id="576137.A0A1L7XUM0"/>
<reference evidence="7 8" key="1">
    <citation type="submission" date="2016-03" db="EMBL/GenBank/DDBJ databases">
        <authorList>
            <person name="Ploux O."/>
        </authorList>
    </citation>
    <scope>NUCLEOTIDE SEQUENCE [LARGE SCALE GENOMIC DNA]</scope>
    <source>
        <strain evidence="7 8">UAMH 11012</strain>
    </source>
</reference>
<dbReference type="Proteomes" id="UP000184330">
    <property type="component" value="Unassembled WGS sequence"/>
</dbReference>
<dbReference type="OrthoDB" id="2593732at2759"/>